<sequence length="121" mass="12024">MSKFAILSVFVLLYAHLPGGLASPTILDRPPSLGDSPPSLGASFSVLWRISKLPPPQSLGGVTSVVGGVTSVVLAVETAVPVPASAVPHARQDLVTSVVGGLTSIVGGVLGAPAPSRPVAL</sequence>
<proteinExistence type="predicted"/>
<keyword evidence="3" id="KW-1185">Reference proteome</keyword>
<protein>
    <submittedName>
        <fullName evidence="2">Uncharacterized protein</fullName>
    </submittedName>
</protein>
<evidence type="ECO:0000313" key="3">
    <source>
        <dbReference type="Proteomes" id="UP000219338"/>
    </source>
</evidence>
<dbReference type="AlphaFoldDB" id="A0A284QWE6"/>
<accession>A0A284QWE6</accession>
<feature type="signal peptide" evidence="1">
    <location>
        <begin position="1"/>
        <end position="22"/>
    </location>
</feature>
<dbReference type="EMBL" id="FUEG01000002">
    <property type="protein sequence ID" value="SJL00796.1"/>
    <property type="molecule type" value="Genomic_DNA"/>
</dbReference>
<dbReference type="Proteomes" id="UP000219338">
    <property type="component" value="Unassembled WGS sequence"/>
</dbReference>
<evidence type="ECO:0000313" key="2">
    <source>
        <dbReference type="EMBL" id="SJL00796.1"/>
    </source>
</evidence>
<keyword evidence="1" id="KW-0732">Signal</keyword>
<name>A0A284QWE6_ARMOS</name>
<reference evidence="3" key="1">
    <citation type="journal article" date="2017" name="Nat. Ecol. Evol.">
        <title>Genome expansion and lineage-specific genetic innovations in the forest pathogenic fungi Armillaria.</title>
        <authorList>
            <person name="Sipos G."/>
            <person name="Prasanna A.N."/>
            <person name="Walter M.C."/>
            <person name="O'Connor E."/>
            <person name="Balint B."/>
            <person name="Krizsan K."/>
            <person name="Kiss B."/>
            <person name="Hess J."/>
            <person name="Varga T."/>
            <person name="Slot J."/>
            <person name="Riley R."/>
            <person name="Boka B."/>
            <person name="Rigling D."/>
            <person name="Barry K."/>
            <person name="Lee J."/>
            <person name="Mihaltcheva S."/>
            <person name="LaButti K."/>
            <person name="Lipzen A."/>
            <person name="Waldron R."/>
            <person name="Moloney N.M."/>
            <person name="Sperisen C."/>
            <person name="Kredics L."/>
            <person name="Vagvoelgyi C."/>
            <person name="Patrignani A."/>
            <person name="Fitzpatrick D."/>
            <person name="Nagy I."/>
            <person name="Doyle S."/>
            <person name="Anderson J.B."/>
            <person name="Grigoriev I.V."/>
            <person name="Gueldener U."/>
            <person name="Muensterkoetter M."/>
            <person name="Nagy L.G."/>
        </authorList>
    </citation>
    <scope>NUCLEOTIDE SEQUENCE [LARGE SCALE GENOMIC DNA]</scope>
    <source>
        <strain evidence="3">C18/9</strain>
    </source>
</reference>
<gene>
    <name evidence="2" type="ORF">ARMOST_04110</name>
</gene>
<dbReference type="OrthoDB" id="3070220at2759"/>
<feature type="chain" id="PRO_5013193619" evidence="1">
    <location>
        <begin position="23"/>
        <end position="121"/>
    </location>
</feature>
<organism evidence="2 3">
    <name type="scientific">Armillaria ostoyae</name>
    <name type="common">Armillaria root rot fungus</name>
    <dbReference type="NCBI Taxonomy" id="47428"/>
    <lineage>
        <taxon>Eukaryota</taxon>
        <taxon>Fungi</taxon>
        <taxon>Dikarya</taxon>
        <taxon>Basidiomycota</taxon>
        <taxon>Agaricomycotina</taxon>
        <taxon>Agaricomycetes</taxon>
        <taxon>Agaricomycetidae</taxon>
        <taxon>Agaricales</taxon>
        <taxon>Marasmiineae</taxon>
        <taxon>Physalacriaceae</taxon>
        <taxon>Armillaria</taxon>
    </lineage>
</organism>
<evidence type="ECO:0000256" key="1">
    <source>
        <dbReference type="SAM" id="SignalP"/>
    </source>
</evidence>